<evidence type="ECO:0000256" key="1">
    <source>
        <dbReference type="SAM" id="MobiDB-lite"/>
    </source>
</evidence>
<keyword evidence="3" id="KW-1185">Reference proteome</keyword>
<gene>
    <name evidence="2" type="ORF">HUJ06_005217</name>
</gene>
<dbReference type="Proteomes" id="UP000607653">
    <property type="component" value="Unassembled WGS sequence"/>
</dbReference>
<reference evidence="2 3" key="1">
    <citation type="journal article" date="2020" name="Mol. Biol. Evol.">
        <title>Distinct Expression and Methylation Patterns for Genes with Different Fates following a Single Whole-Genome Duplication in Flowering Plants.</title>
        <authorList>
            <person name="Shi T."/>
            <person name="Rahmani R.S."/>
            <person name="Gugger P.F."/>
            <person name="Wang M."/>
            <person name="Li H."/>
            <person name="Zhang Y."/>
            <person name="Li Z."/>
            <person name="Wang Q."/>
            <person name="Van de Peer Y."/>
            <person name="Marchal K."/>
            <person name="Chen J."/>
        </authorList>
    </citation>
    <scope>NUCLEOTIDE SEQUENCE [LARGE SCALE GENOMIC DNA]</scope>
    <source>
        <tissue evidence="2">Leaf</tissue>
    </source>
</reference>
<proteinExistence type="predicted"/>
<organism evidence="2 3">
    <name type="scientific">Nelumbo nucifera</name>
    <name type="common">Sacred lotus</name>
    <dbReference type="NCBI Taxonomy" id="4432"/>
    <lineage>
        <taxon>Eukaryota</taxon>
        <taxon>Viridiplantae</taxon>
        <taxon>Streptophyta</taxon>
        <taxon>Embryophyta</taxon>
        <taxon>Tracheophyta</taxon>
        <taxon>Spermatophyta</taxon>
        <taxon>Magnoliopsida</taxon>
        <taxon>Proteales</taxon>
        <taxon>Nelumbonaceae</taxon>
        <taxon>Nelumbo</taxon>
    </lineage>
</organism>
<evidence type="ECO:0000313" key="2">
    <source>
        <dbReference type="EMBL" id="DAD34577.1"/>
    </source>
</evidence>
<dbReference type="AlphaFoldDB" id="A0A822YPY3"/>
<sequence length="76" mass="8857">MYSHSSQKKMYSHTYKGKKQQQPKGDFYFLYFGNGTDKVWKDILFFSKEVWEDTGAEAECACGETLDLDIVILNMD</sequence>
<comment type="caution">
    <text evidence="2">The sequence shown here is derived from an EMBL/GenBank/DDBJ whole genome shotgun (WGS) entry which is preliminary data.</text>
</comment>
<accession>A0A822YPY3</accession>
<protein>
    <submittedName>
        <fullName evidence="2">Uncharacterized protein</fullName>
    </submittedName>
</protein>
<evidence type="ECO:0000313" key="3">
    <source>
        <dbReference type="Proteomes" id="UP000607653"/>
    </source>
</evidence>
<feature type="region of interest" description="Disordered" evidence="1">
    <location>
        <begin position="1"/>
        <end position="21"/>
    </location>
</feature>
<dbReference type="EMBL" id="DUZY01000004">
    <property type="protein sequence ID" value="DAD34577.1"/>
    <property type="molecule type" value="Genomic_DNA"/>
</dbReference>
<name>A0A822YPY3_NELNU</name>